<keyword evidence="9 14" id="KW-0133">Cell shape</keyword>
<dbReference type="EMBL" id="QMNG01000005">
    <property type="protein sequence ID" value="RLC37396.1"/>
    <property type="molecule type" value="Genomic_DNA"/>
</dbReference>
<protein>
    <recommendedName>
        <fullName evidence="3 14">UDP-N-acetylmuramate--L-alanine ligase</fullName>
        <ecNumber evidence="3 14">6.3.2.8</ecNumber>
    </recommendedName>
    <alternativeName>
        <fullName evidence="14">UDP-N-acetylmuramoyl-L-alanine synthetase</fullName>
    </alternativeName>
</protein>
<keyword evidence="11 14" id="KW-0131">Cell cycle</keyword>
<dbReference type="Gene3D" id="3.40.50.720">
    <property type="entry name" value="NAD(P)-binding Rossmann-like Domain"/>
    <property type="match status" value="1"/>
</dbReference>
<feature type="binding site" evidence="14">
    <location>
        <begin position="111"/>
        <end position="117"/>
    </location>
    <ligand>
        <name>ATP</name>
        <dbReference type="ChEBI" id="CHEBI:30616"/>
    </ligand>
</feature>
<dbReference type="GO" id="GO:0009252">
    <property type="term" value="P:peptidoglycan biosynthetic process"/>
    <property type="evidence" value="ECO:0007669"/>
    <property type="project" value="UniProtKB-UniRule"/>
</dbReference>
<evidence type="ECO:0000313" key="18">
    <source>
        <dbReference type="EMBL" id="RLC37396.1"/>
    </source>
</evidence>
<evidence type="ECO:0000256" key="7">
    <source>
        <dbReference type="ARBA" id="ARBA00022741"/>
    </source>
</evidence>
<feature type="domain" description="Mur ligase C-terminal" evidence="16">
    <location>
        <begin position="306"/>
        <end position="438"/>
    </location>
</feature>
<keyword evidence="4 14" id="KW-0963">Cytoplasm</keyword>
<dbReference type="SUPFAM" id="SSF53244">
    <property type="entry name" value="MurD-like peptide ligases, peptide-binding domain"/>
    <property type="match status" value="1"/>
</dbReference>
<dbReference type="GO" id="GO:0051301">
    <property type="term" value="P:cell division"/>
    <property type="evidence" value="ECO:0007669"/>
    <property type="project" value="UniProtKB-KW"/>
</dbReference>
<reference evidence="18 19" key="1">
    <citation type="submission" date="2018-06" db="EMBL/GenBank/DDBJ databases">
        <title>Extensive metabolic versatility and redundancy in microbially diverse, dynamic hydrothermal sediments.</title>
        <authorList>
            <person name="Dombrowski N."/>
            <person name="Teske A."/>
            <person name="Baker B.J."/>
        </authorList>
    </citation>
    <scope>NUCLEOTIDE SEQUENCE [LARGE SCALE GENOMIC DNA]</scope>
    <source>
        <strain evidence="18">B79_G16</strain>
    </source>
</reference>
<dbReference type="UniPathway" id="UPA00219"/>
<dbReference type="GO" id="GO:0005737">
    <property type="term" value="C:cytoplasm"/>
    <property type="evidence" value="ECO:0007669"/>
    <property type="project" value="UniProtKB-SubCell"/>
</dbReference>
<evidence type="ECO:0000259" key="16">
    <source>
        <dbReference type="Pfam" id="PF02875"/>
    </source>
</evidence>
<organism evidence="18 19">
    <name type="scientific">candidate division Kazan bacterium</name>
    <dbReference type="NCBI Taxonomy" id="2202143"/>
    <lineage>
        <taxon>Bacteria</taxon>
        <taxon>Bacteria division Kazan-3B-28</taxon>
    </lineage>
</organism>
<dbReference type="PANTHER" id="PTHR43445:SF3">
    <property type="entry name" value="UDP-N-ACETYLMURAMATE--L-ALANINE LIGASE"/>
    <property type="match status" value="1"/>
</dbReference>
<dbReference type="Proteomes" id="UP000281261">
    <property type="component" value="Unassembled WGS sequence"/>
</dbReference>
<evidence type="ECO:0000313" key="19">
    <source>
        <dbReference type="Proteomes" id="UP000281261"/>
    </source>
</evidence>
<dbReference type="Gene3D" id="3.40.1190.10">
    <property type="entry name" value="Mur-like, catalytic domain"/>
    <property type="match status" value="1"/>
</dbReference>
<keyword evidence="7 14" id="KW-0547">Nucleotide-binding</keyword>
<dbReference type="NCBIfam" id="TIGR01082">
    <property type="entry name" value="murC"/>
    <property type="match status" value="1"/>
</dbReference>
<evidence type="ECO:0000256" key="6">
    <source>
        <dbReference type="ARBA" id="ARBA00022618"/>
    </source>
</evidence>
<evidence type="ECO:0000256" key="3">
    <source>
        <dbReference type="ARBA" id="ARBA00012211"/>
    </source>
</evidence>
<dbReference type="InterPro" id="IPR036565">
    <property type="entry name" value="Mur-like_cat_sf"/>
</dbReference>
<dbReference type="AlphaFoldDB" id="A0A420ZD69"/>
<dbReference type="InterPro" id="IPR013221">
    <property type="entry name" value="Mur_ligase_cen"/>
</dbReference>
<name>A0A420ZD69_UNCK3</name>
<dbReference type="GO" id="GO:0005524">
    <property type="term" value="F:ATP binding"/>
    <property type="evidence" value="ECO:0007669"/>
    <property type="project" value="UniProtKB-UniRule"/>
</dbReference>
<sequence>MNHKHYFLVGIGGVGMQGLARLLLSRGHRVSGSDMQDFGSRPEMEKMGIQVTVGHRADNIDETVDEVIYSVAIPSTNPEIMEAKKRNLPILRRLELVGEIMRNKIGVAVSGTHGKTTTTKMLDLILTEAKLDPTVLIGAEVKKLSANLTIGQGDIMVVEGCEYGRSFLDLKPKIAVITNIEADHLDYYKDIEDIKSAFTQFAKLVPHKAGLIVANGDDTNVRDALCGIGRKIVWAGVGDSNDIRATDLKFEDGRLYFCISGERMHLHVPGRHHVSDAVLAWATAKELGVDDKTIIKGLHKFRGVERRFELLGETNGVSFIDDYAHHPTEISATLEGMKQYFKGRRLLVVFHPHQFCRTRLLLNSFAQSFKDADLVVVAPIYAVRDSKKDRESISAQDLVDEINKVSSNARFVGDFEKIKELMLTEIKPGDVVVTLGAGQANVFGKELFDEMNSPTTS</sequence>
<dbReference type="Gene3D" id="3.90.190.20">
    <property type="entry name" value="Mur ligase, C-terminal domain"/>
    <property type="match status" value="1"/>
</dbReference>
<dbReference type="InterPro" id="IPR036615">
    <property type="entry name" value="Mur_ligase_C_dom_sf"/>
</dbReference>
<dbReference type="SUPFAM" id="SSF51984">
    <property type="entry name" value="MurCD N-terminal domain"/>
    <property type="match status" value="1"/>
</dbReference>
<evidence type="ECO:0000256" key="4">
    <source>
        <dbReference type="ARBA" id="ARBA00022490"/>
    </source>
</evidence>
<dbReference type="EC" id="6.3.2.8" evidence="3 14"/>
<dbReference type="HAMAP" id="MF_00046">
    <property type="entry name" value="MurC"/>
    <property type="match status" value="1"/>
</dbReference>
<dbReference type="Pfam" id="PF08245">
    <property type="entry name" value="Mur_ligase_M"/>
    <property type="match status" value="1"/>
</dbReference>
<evidence type="ECO:0000256" key="9">
    <source>
        <dbReference type="ARBA" id="ARBA00022960"/>
    </source>
</evidence>
<dbReference type="Pfam" id="PF01225">
    <property type="entry name" value="Mur_ligase"/>
    <property type="match status" value="1"/>
</dbReference>
<comment type="pathway">
    <text evidence="2 14">Cell wall biogenesis; peptidoglycan biosynthesis.</text>
</comment>
<evidence type="ECO:0000256" key="14">
    <source>
        <dbReference type="HAMAP-Rule" id="MF_00046"/>
    </source>
</evidence>
<comment type="function">
    <text evidence="14">Cell wall formation.</text>
</comment>
<evidence type="ECO:0000256" key="8">
    <source>
        <dbReference type="ARBA" id="ARBA00022840"/>
    </source>
</evidence>
<feature type="domain" description="Mur ligase N-terminal catalytic" evidence="15">
    <location>
        <begin position="8"/>
        <end position="104"/>
    </location>
</feature>
<dbReference type="SUPFAM" id="SSF53623">
    <property type="entry name" value="MurD-like peptide ligases, catalytic domain"/>
    <property type="match status" value="1"/>
</dbReference>
<evidence type="ECO:0000259" key="17">
    <source>
        <dbReference type="Pfam" id="PF08245"/>
    </source>
</evidence>
<dbReference type="InterPro" id="IPR004101">
    <property type="entry name" value="Mur_ligase_C"/>
</dbReference>
<evidence type="ECO:0000259" key="15">
    <source>
        <dbReference type="Pfam" id="PF01225"/>
    </source>
</evidence>
<dbReference type="InterPro" id="IPR050061">
    <property type="entry name" value="MurCDEF_pg_biosynth"/>
</dbReference>
<dbReference type="GO" id="GO:0008763">
    <property type="term" value="F:UDP-N-acetylmuramate-L-alanine ligase activity"/>
    <property type="evidence" value="ECO:0007669"/>
    <property type="project" value="UniProtKB-UniRule"/>
</dbReference>
<comment type="subcellular location">
    <subcellularLocation>
        <location evidence="1 14">Cytoplasm</location>
    </subcellularLocation>
</comment>
<evidence type="ECO:0000256" key="1">
    <source>
        <dbReference type="ARBA" id="ARBA00004496"/>
    </source>
</evidence>
<keyword evidence="5 14" id="KW-0436">Ligase</keyword>
<evidence type="ECO:0000256" key="13">
    <source>
        <dbReference type="ARBA" id="ARBA00047833"/>
    </source>
</evidence>
<keyword evidence="12 14" id="KW-0961">Cell wall biogenesis/degradation</keyword>
<evidence type="ECO:0000256" key="12">
    <source>
        <dbReference type="ARBA" id="ARBA00023316"/>
    </source>
</evidence>
<dbReference type="GO" id="GO:0008360">
    <property type="term" value="P:regulation of cell shape"/>
    <property type="evidence" value="ECO:0007669"/>
    <property type="project" value="UniProtKB-KW"/>
</dbReference>
<dbReference type="PANTHER" id="PTHR43445">
    <property type="entry name" value="UDP-N-ACETYLMURAMATE--L-ALANINE LIGASE-RELATED"/>
    <property type="match status" value="1"/>
</dbReference>
<dbReference type="GO" id="GO:0071555">
    <property type="term" value="P:cell wall organization"/>
    <property type="evidence" value="ECO:0007669"/>
    <property type="project" value="UniProtKB-KW"/>
</dbReference>
<feature type="domain" description="Mur ligase central" evidence="17">
    <location>
        <begin position="109"/>
        <end position="283"/>
    </location>
</feature>
<evidence type="ECO:0000256" key="2">
    <source>
        <dbReference type="ARBA" id="ARBA00004752"/>
    </source>
</evidence>
<accession>A0A420ZD69</accession>
<dbReference type="InterPro" id="IPR005758">
    <property type="entry name" value="UDP-N-AcMur_Ala_ligase_MurC"/>
</dbReference>
<evidence type="ECO:0000256" key="5">
    <source>
        <dbReference type="ARBA" id="ARBA00022598"/>
    </source>
</evidence>
<dbReference type="Pfam" id="PF02875">
    <property type="entry name" value="Mur_ligase_C"/>
    <property type="match status" value="1"/>
</dbReference>
<proteinExistence type="inferred from homology"/>
<comment type="catalytic activity">
    <reaction evidence="13 14">
        <text>UDP-N-acetyl-alpha-D-muramate + L-alanine + ATP = UDP-N-acetyl-alpha-D-muramoyl-L-alanine + ADP + phosphate + H(+)</text>
        <dbReference type="Rhea" id="RHEA:23372"/>
        <dbReference type="ChEBI" id="CHEBI:15378"/>
        <dbReference type="ChEBI" id="CHEBI:30616"/>
        <dbReference type="ChEBI" id="CHEBI:43474"/>
        <dbReference type="ChEBI" id="CHEBI:57972"/>
        <dbReference type="ChEBI" id="CHEBI:70757"/>
        <dbReference type="ChEBI" id="CHEBI:83898"/>
        <dbReference type="ChEBI" id="CHEBI:456216"/>
        <dbReference type="EC" id="6.3.2.8"/>
    </reaction>
</comment>
<evidence type="ECO:0000256" key="11">
    <source>
        <dbReference type="ARBA" id="ARBA00023306"/>
    </source>
</evidence>
<comment type="caution">
    <text evidence="18">The sequence shown here is derived from an EMBL/GenBank/DDBJ whole genome shotgun (WGS) entry which is preliminary data.</text>
</comment>
<keyword evidence="8 14" id="KW-0067">ATP-binding</keyword>
<keyword evidence="6 14" id="KW-0132">Cell division</keyword>
<comment type="similarity">
    <text evidence="14">Belongs to the MurCDEF family.</text>
</comment>
<gene>
    <name evidence="14 18" type="primary">murC</name>
    <name evidence="18" type="ORF">DRH29_02245</name>
</gene>
<dbReference type="InterPro" id="IPR000713">
    <property type="entry name" value="Mur_ligase_N"/>
</dbReference>
<keyword evidence="10 14" id="KW-0573">Peptidoglycan synthesis</keyword>
<evidence type="ECO:0000256" key="10">
    <source>
        <dbReference type="ARBA" id="ARBA00022984"/>
    </source>
</evidence>